<dbReference type="SUPFAM" id="SSF52540">
    <property type="entry name" value="P-loop containing nucleoside triphosphate hydrolases"/>
    <property type="match status" value="2"/>
</dbReference>
<evidence type="ECO:0000256" key="6">
    <source>
        <dbReference type="SAM" id="MobiDB-lite"/>
    </source>
</evidence>
<proteinExistence type="predicted"/>
<dbReference type="InterPro" id="IPR000330">
    <property type="entry name" value="SNF2_N"/>
</dbReference>
<feature type="domain" description="Helicase ATP-binding" evidence="7">
    <location>
        <begin position="1199"/>
        <end position="1602"/>
    </location>
</feature>
<feature type="compositionally biased region" description="Polar residues" evidence="6">
    <location>
        <begin position="22"/>
        <end position="44"/>
    </location>
</feature>
<feature type="region of interest" description="Disordered" evidence="6">
    <location>
        <begin position="1"/>
        <end position="47"/>
    </location>
</feature>
<gene>
    <name evidence="8" type="ORF">NPX13_g4432</name>
</gene>
<keyword evidence="4" id="KW-0378">Hydrolase</keyword>
<organism evidence="8 9">
    <name type="scientific">Xylaria arbuscula</name>
    <dbReference type="NCBI Taxonomy" id="114810"/>
    <lineage>
        <taxon>Eukaryota</taxon>
        <taxon>Fungi</taxon>
        <taxon>Dikarya</taxon>
        <taxon>Ascomycota</taxon>
        <taxon>Pezizomycotina</taxon>
        <taxon>Sordariomycetes</taxon>
        <taxon>Xylariomycetidae</taxon>
        <taxon>Xylariales</taxon>
        <taxon>Xylariaceae</taxon>
        <taxon>Xylaria</taxon>
    </lineage>
</organism>
<dbReference type="SMART" id="SM00487">
    <property type="entry name" value="DEXDc"/>
    <property type="match status" value="1"/>
</dbReference>
<sequence>MPPRRSARNRPAAAGNAVPAGQNTQSSSQTPDDTVAPRNSSQQIPRLDLPPIANVYQAFKDMLSKQKHSIDSVAGRGGFDLRVATICSGTEAPIFALKLIKEIARLATDGRPFIEFNHLFSVENEPFKQAYISRNAPGSIVFRDVVDFADRDATAAPTILGDHCDIPQDIDLLIAGTSCVDFSSLNSQKRNSVKLMSTGTALFAEWKASHPSLTDRRRNRTIPSLRQDFFEDFRAWIGSTTPSEIQAADCGESSSTFLSAVCYINNHRPRMVILENVQMAPWDAICGLFLHGIDYAATHVGVDTKDYYVPQTRIRGYVVAIDRQVFGDSAEHVIAEWKSQLAAMKRAASTPMQQWLLSPHDPLTIRARQDESEKAIASSLKPNRETDWGRSKKRHSRVRRLLKLGKGRPVTAWGSGGYEKPYDRLDRLFIKSQRTRALDCTDIYFLQCLHGRFISLNMDASRYHDTSTDIPTTRWDFRFKSQAFDLSQNVDRGHINRNFGIMGCLTPRGMNLLTDEGRLLTGFEALNLQGLPLRDLDLTRESQDELRDLAGNAMSTTVVGAAILSLLFGVARHCSEIKPPPLNPIKTAHHCIPPYQPLYRPAPNAHEQAWDSAPESFCSMQTVLDIAKRCRRYCYCNGGAKYSTDELVQCNICEFTRCTSCAGNPKHQFGSSWSMKDPIMNDIAPQEIMDHFPTALTKIIGDAIVQIPSRPYYSSPELQSQLLYSLRSASFYYARTLISENLTIYYSAKDEDCTFDLRAVISDREITWYLFLDPWSVCGRLLCKKLGMPPARMSRPFGRVRIHPSAKEFIPGQNAWEFWVFDEVNLDCELTYDNNSIQIANKSPLESLPTSVHEDIQSIVGIYDHHLECDAAENSLHVSRQRPKRYMFKDPTKTGAPEEDCYIISDQCKLLDRHEFRDFCIKFLPTWYPEVENPRPRIFMEGYWKGAVTHSTHGPATHQYPLVHYIKQAGSRCIPSGSELQLNTEHHKVRTLASVSIHSNMLDETHMTLSKYTRVGPDSWALVLRSDYSSLFDLLAPANVNLKGIDFQVEQTFVDNCSKCCPPRPRVHWMEKPMAENKKSDTRCREPYSVSRDIRVYETELRKVGEPLQVAVNIKDAPETPGHHLVAANYEVNVDLLRHRAAHHLPRSNTSDEVFSIKTTVSVKRGSLNIPNLKFTSFKNSLHRLSGERNGNPRKVFVGGYTLSKQQEVSLDWMLEKENGSSLYTEREIEECRFDPLNLRVLAVAERDVKRPGGILADDVGYGKTVISLALMQAQQDFDQRRLSDEKKKDTGDTSPLAASLVLAPRHLVNQWEAEAAKFLGWKKPDVLVIKTSTRLQGMLKKAASSHSASSHAAKRLKPTAEHTSIYDELHAAKLIIVSTAVFDDKYYTSLGKYAGSLAQPRVIPKTTSTKDTSNPNVLGAFQDWYEDATTYARRHLSGFNPAIFNKTRLEIIRERHKSLQDSWKEVVDDYYDVSTRLGCQTVRNDRTGKLVNGKETGATVHREYNDEARAYTLTEDDFTADAFVHVLEAFSYSRIIYDEFSYENFCVAQFIKNARAHAKWVLSATPPTSNVKAVCDIGELLGIHVARPVKQRPGLPLITEGPALLRLNSTEEQLSYGKLYTDESVYERVQTAHNFLRHLASANPFDEEGMGKIQVREQIICSNMTRFEFARYHDLQRDLRNSELDFSKLLKRDKLDSETVNDFPEEGGARAGIALAWIASVDCADIEDDDVMSLRSSQTQSLVEAQAQLKLITDVAIWLVLRRFQEVHSAKEKGLLIKKNESVSQYIEEFSCHIEAILGSDPDDFDGVDGLQAIAHCIEQEQLTECSQWLANIDARTRTTEEFYEDLFTRLSQQIQAGVSMIYFQLPAAVVALLESSETLGLIRELGGHDYQSLTLAEARRYLVELVAEAQPSTYSQPRKSRKASDDGVNNDDRPCYPLFHTSKKIRGGNYTGIESELSDAMMLLDGNKEEVLAASKRDRTASSLFSSSDERRCDACGERDSDLRFLPDCGHLICSKHLEVGICGRIISAIYPTGSGCPSIIRNSSIPMEQIDRCPLNPTPAREEIRRGKRAYKKVPKASPKSHEIAGKISEIFQSGDDKILLFYQFEEQKKQIDDLLRADAHVGNWEEDDRVRMLKLNSEEAAGSNFQDANHVMFTNTPIFGKQEDFDKYVKQAKGRAIRHGQKKAVDVYYFVTANTFEVDLLQLRTRRSIKLGEGGVAYLVDPKDGKDTNGDAGGGRGRGKLLGSTYLWPFHRGALEAHRRDQLVGAAESHLLACAAHLQRLTILVGAS</sequence>
<dbReference type="GO" id="GO:0005634">
    <property type="term" value="C:nucleus"/>
    <property type="evidence" value="ECO:0007669"/>
    <property type="project" value="TreeGrafter"/>
</dbReference>
<reference evidence="8" key="1">
    <citation type="submission" date="2022-07" db="EMBL/GenBank/DDBJ databases">
        <title>Genome Sequence of Xylaria arbuscula.</title>
        <authorList>
            <person name="Buettner E."/>
        </authorList>
    </citation>
    <scope>NUCLEOTIDE SEQUENCE</scope>
    <source>
        <strain evidence="8">VT107</strain>
    </source>
</reference>
<dbReference type="InterPro" id="IPR014001">
    <property type="entry name" value="Helicase_ATP-bd"/>
</dbReference>
<keyword evidence="3" id="KW-0547">Nucleotide-binding</keyword>
<dbReference type="InterPro" id="IPR001525">
    <property type="entry name" value="C5_MeTfrase"/>
</dbReference>
<dbReference type="GO" id="GO:0008094">
    <property type="term" value="F:ATP-dependent activity, acting on DNA"/>
    <property type="evidence" value="ECO:0007669"/>
    <property type="project" value="TreeGrafter"/>
</dbReference>
<evidence type="ECO:0000256" key="2">
    <source>
        <dbReference type="ARBA" id="ARBA00022679"/>
    </source>
</evidence>
<dbReference type="Pfam" id="PF00176">
    <property type="entry name" value="SNF2-rel_dom"/>
    <property type="match status" value="1"/>
</dbReference>
<keyword evidence="9" id="KW-1185">Reference proteome</keyword>
<dbReference type="InterPro" id="IPR038718">
    <property type="entry name" value="SNF2-like_sf"/>
</dbReference>
<dbReference type="Gene3D" id="3.40.50.300">
    <property type="entry name" value="P-loop containing nucleotide triphosphate hydrolases"/>
    <property type="match status" value="1"/>
</dbReference>
<dbReference type="Proteomes" id="UP001148614">
    <property type="component" value="Unassembled WGS sequence"/>
</dbReference>
<dbReference type="VEuPathDB" id="FungiDB:F4678DRAFT_394727"/>
<name>A0A9W8NGU2_9PEZI</name>
<dbReference type="InterPro" id="IPR050628">
    <property type="entry name" value="SNF2_RAD54_helicase_TF"/>
</dbReference>
<dbReference type="GO" id="GO:0032259">
    <property type="term" value="P:methylation"/>
    <property type="evidence" value="ECO:0007669"/>
    <property type="project" value="UniProtKB-KW"/>
</dbReference>
<accession>A0A9W8NGU2</accession>
<dbReference type="PANTHER" id="PTHR45626">
    <property type="entry name" value="TRANSCRIPTION TERMINATION FACTOR 2-RELATED"/>
    <property type="match status" value="1"/>
</dbReference>
<dbReference type="InterPro" id="IPR029063">
    <property type="entry name" value="SAM-dependent_MTases_sf"/>
</dbReference>
<evidence type="ECO:0000313" key="9">
    <source>
        <dbReference type="Proteomes" id="UP001148614"/>
    </source>
</evidence>
<keyword evidence="5" id="KW-0067">ATP-binding</keyword>
<dbReference type="GO" id="GO:0008168">
    <property type="term" value="F:methyltransferase activity"/>
    <property type="evidence" value="ECO:0007669"/>
    <property type="project" value="UniProtKB-KW"/>
</dbReference>
<evidence type="ECO:0000256" key="5">
    <source>
        <dbReference type="ARBA" id="ARBA00022840"/>
    </source>
</evidence>
<dbReference type="GO" id="GO:0016787">
    <property type="term" value="F:hydrolase activity"/>
    <property type="evidence" value="ECO:0007669"/>
    <property type="project" value="UniProtKB-KW"/>
</dbReference>
<dbReference type="GO" id="GO:0005524">
    <property type="term" value="F:ATP binding"/>
    <property type="evidence" value="ECO:0007669"/>
    <property type="project" value="UniProtKB-KW"/>
</dbReference>
<evidence type="ECO:0000256" key="4">
    <source>
        <dbReference type="ARBA" id="ARBA00022801"/>
    </source>
</evidence>
<keyword evidence="1" id="KW-0489">Methyltransferase</keyword>
<dbReference type="InterPro" id="IPR027417">
    <property type="entry name" value="P-loop_NTPase"/>
</dbReference>
<dbReference type="EMBL" id="JANPWZ010000626">
    <property type="protein sequence ID" value="KAJ3574231.1"/>
    <property type="molecule type" value="Genomic_DNA"/>
</dbReference>
<evidence type="ECO:0000256" key="1">
    <source>
        <dbReference type="ARBA" id="ARBA00022603"/>
    </source>
</evidence>
<feature type="compositionally biased region" description="Low complexity" evidence="6">
    <location>
        <begin position="9"/>
        <end position="21"/>
    </location>
</feature>
<dbReference type="SUPFAM" id="SSF53335">
    <property type="entry name" value="S-adenosyl-L-methionine-dependent methyltransferases"/>
    <property type="match status" value="1"/>
</dbReference>
<evidence type="ECO:0000313" key="8">
    <source>
        <dbReference type="EMBL" id="KAJ3574231.1"/>
    </source>
</evidence>
<keyword evidence="2" id="KW-0808">Transferase</keyword>
<dbReference type="Gene3D" id="3.40.50.150">
    <property type="entry name" value="Vaccinia Virus protein VP39"/>
    <property type="match status" value="1"/>
</dbReference>
<comment type="caution">
    <text evidence="8">The sequence shown here is derived from an EMBL/GenBank/DDBJ whole genome shotgun (WGS) entry which is preliminary data.</text>
</comment>
<protein>
    <recommendedName>
        <fullName evidence="7">Helicase ATP-binding domain-containing protein</fullName>
    </recommendedName>
</protein>
<dbReference type="Pfam" id="PF00145">
    <property type="entry name" value="DNA_methylase"/>
    <property type="match status" value="1"/>
</dbReference>
<dbReference type="Gene3D" id="3.40.50.10810">
    <property type="entry name" value="Tandem AAA-ATPase domain"/>
    <property type="match status" value="1"/>
</dbReference>
<dbReference type="PANTHER" id="PTHR45626:SF26">
    <property type="entry name" value="FAMILY HELICASE, PUTATIVE (AFU_ORTHOLOGUE AFUA_2G09120)-RELATED"/>
    <property type="match status" value="1"/>
</dbReference>
<evidence type="ECO:0000259" key="7">
    <source>
        <dbReference type="SMART" id="SM00487"/>
    </source>
</evidence>
<evidence type="ECO:0000256" key="3">
    <source>
        <dbReference type="ARBA" id="ARBA00022741"/>
    </source>
</evidence>
<dbReference type="GO" id="GO:0006281">
    <property type="term" value="P:DNA repair"/>
    <property type="evidence" value="ECO:0007669"/>
    <property type="project" value="TreeGrafter"/>
</dbReference>